<name>A0AB73BAC8_CORFL</name>
<evidence type="ECO:0000313" key="2">
    <source>
        <dbReference type="EMBL" id="GEB98693.1"/>
    </source>
</evidence>
<dbReference type="InterPro" id="IPR052935">
    <property type="entry name" value="Mg2+_PAP"/>
</dbReference>
<evidence type="ECO:0000313" key="3">
    <source>
        <dbReference type="Proteomes" id="UP000315353"/>
    </source>
</evidence>
<protein>
    <recommendedName>
        <fullName evidence="1">Phosphatidate phosphatase APP1 catalytic domain-containing protein</fullName>
    </recommendedName>
</protein>
<dbReference type="GeneID" id="82880222"/>
<dbReference type="InterPro" id="IPR023214">
    <property type="entry name" value="HAD_sf"/>
</dbReference>
<dbReference type="RefSeq" id="WP_075729734.1">
    <property type="nucleotide sequence ID" value="NZ_BJNB01000046.1"/>
</dbReference>
<dbReference type="InterPro" id="IPR019236">
    <property type="entry name" value="APP1_cat"/>
</dbReference>
<dbReference type="Proteomes" id="UP000315353">
    <property type="component" value="Unassembled WGS sequence"/>
</dbReference>
<dbReference type="Pfam" id="PF09949">
    <property type="entry name" value="APP1_cat"/>
    <property type="match status" value="1"/>
</dbReference>
<dbReference type="AlphaFoldDB" id="A0AB73BAC8"/>
<dbReference type="EMBL" id="BJNB01000046">
    <property type="protein sequence ID" value="GEB98693.1"/>
    <property type="molecule type" value="Genomic_DNA"/>
</dbReference>
<accession>A0AB73BAC8</accession>
<gene>
    <name evidence="2" type="ORF">CFL01nite_21880</name>
</gene>
<organism evidence="2 3">
    <name type="scientific">Corynebacterium flavescens</name>
    <dbReference type="NCBI Taxonomy" id="28028"/>
    <lineage>
        <taxon>Bacteria</taxon>
        <taxon>Bacillati</taxon>
        <taxon>Actinomycetota</taxon>
        <taxon>Actinomycetes</taxon>
        <taxon>Mycobacteriales</taxon>
        <taxon>Corynebacteriaceae</taxon>
        <taxon>Corynebacterium</taxon>
    </lineage>
</organism>
<comment type="caution">
    <text evidence="2">The sequence shown here is derived from an EMBL/GenBank/DDBJ whole genome shotgun (WGS) entry which is preliminary data.</text>
</comment>
<evidence type="ECO:0000259" key="1">
    <source>
        <dbReference type="Pfam" id="PF09949"/>
    </source>
</evidence>
<dbReference type="Gene3D" id="3.40.50.1000">
    <property type="entry name" value="HAD superfamily/HAD-like"/>
    <property type="match status" value="1"/>
</dbReference>
<proteinExistence type="predicted"/>
<feature type="domain" description="Phosphatidate phosphatase APP1 catalytic" evidence="1">
    <location>
        <begin position="142"/>
        <end position="293"/>
    </location>
</feature>
<sequence>MGIADIARKAEKAFNTTVLRRSARRGWVPQVLGYMGYGNSESVHVLARVLMHNPHDDSEEGKDTGWAQRGYRQFLTIQVPNLPVEVTVGACTVRGRTDANGYIDIMARHHGLESGWHKARIEVRGAQPIETQVLIVDPATPVGIVSDVDDTVLVTWLPRALTAAWNSWVKKTDTRQPVREMAVFYAHLRRTYPEAPFFYLSTGAWNTYDALVRFLRHHGFPLGPMLLTDWGPTPTGLFRNGQEHKRVQLRNLFISYPNTRWILIGDDGQHDPLTYADAATEHPDRVLCVAIRNLSAQEQILSHGSPTPLAHVGPERYFDIPLIQGADGSELAAAFRSRIEGEYPNNTAGKGRR</sequence>
<dbReference type="PANTHER" id="PTHR28208">
    <property type="entry name" value="PHOSPHATIDATE PHOSPHATASE APP1"/>
    <property type="match status" value="1"/>
</dbReference>
<reference evidence="2 3" key="1">
    <citation type="submission" date="2019-06" db="EMBL/GenBank/DDBJ databases">
        <title>Whole genome shotgun sequence of Corynebacterium flavescens NBRC 14136.</title>
        <authorList>
            <person name="Hosoyama A."/>
            <person name="Uohara A."/>
            <person name="Ohji S."/>
            <person name="Ichikawa N."/>
        </authorList>
    </citation>
    <scope>NUCLEOTIDE SEQUENCE [LARGE SCALE GENOMIC DNA]</scope>
    <source>
        <strain evidence="2 3">NBRC 14136</strain>
    </source>
</reference>
<dbReference type="PANTHER" id="PTHR28208:SF3">
    <property type="entry name" value="PHOSPHATIDATE PHOSPHATASE APP1"/>
    <property type="match status" value="1"/>
</dbReference>
<dbReference type="GO" id="GO:0008195">
    <property type="term" value="F:phosphatidate phosphatase activity"/>
    <property type="evidence" value="ECO:0007669"/>
    <property type="project" value="InterPro"/>
</dbReference>